<name>A0A2T0VFA4_9MICO</name>
<accession>A0A2T0VFA4</accession>
<keyword evidence="2" id="KW-1185">Reference proteome</keyword>
<gene>
    <name evidence="1" type="ORF">B0I08_10378</name>
</gene>
<sequence length="439" mass="47337">MRVLAIGDSDSYVKWGAAVLERMPAHWEKSMVIIGTPVVPSGAQLEAALSSSSLAVDDVPIVELADVTARVLADKPDIVLMSVRGPVVRVLVRTIVAATALNPELHRPVFVSGLPGISIPATGRALYFRSQVDLFLLHSKREIREFQALAHKMNVTQSFALATLPFLPTSGTALATGDPARTDIVFAAQAKVPREKEDRRAVLNWLIAAARARPTQRVVIKLRALPGEAQTHAEKYPFDQLLREAAKESPLPTNLVVSGGSMQEHLDSAAGLVTVSSTAAIEAAAQGIPVLALDDFGTSAELINLVFEGSGLLGHSRELTSGALRLPRPSWLDDNYFHPESDETWVTAMEELVAQNAAQPIPLRPQFRARYGGAPRHAWDRKLALGPYDHTKTGALAYAVGYPLRAVVIWARTPLRAARRRKRLAAVAAAQAARVASTS</sequence>
<organism evidence="1 2">
    <name type="scientific">Glaciihabitans tibetensis</name>
    <dbReference type="NCBI Taxonomy" id="1266600"/>
    <lineage>
        <taxon>Bacteria</taxon>
        <taxon>Bacillati</taxon>
        <taxon>Actinomycetota</taxon>
        <taxon>Actinomycetes</taxon>
        <taxon>Micrococcales</taxon>
        <taxon>Microbacteriaceae</taxon>
        <taxon>Glaciihabitans</taxon>
    </lineage>
</organism>
<dbReference type="OrthoDB" id="8441777at2"/>
<evidence type="ECO:0000313" key="2">
    <source>
        <dbReference type="Proteomes" id="UP000237983"/>
    </source>
</evidence>
<dbReference type="Proteomes" id="UP000237983">
    <property type="component" value="Unassembled WGS sequence"/>
</dbReference>
<reference evidence="1 2" key="1">
    <citation type="submission" date="2018-03" db="EMBL/GenBank/DDBJ databases">
        <title>Genomic Encyclopedia of Type Strains, Phase III (KMG-III): the genomes of soil and plant-associated and newly described type strains.</title>
        <authorList>
            <person name="Whitman W."/>
        </authorList>
    </citation>
    <scope>NUCLEOTIDE SEQUENCE [LARGE SCALE GENOMIC DNA]</scope>
    <source>
        <strain evidence="1 2">CGMCC 1.12484</strain>
    </source>
</reference>
<proteinExistence type="predicted"/>
<evidence type="ECO:0000313" key="1">
    <source>
        <dbReference type="EMBL" id="PRY68873.1"/>
    </source>
</evidence>
<dbReference type="AlphaFoldDB" id="A0A2T0VFA4"/>
<dbReference type="InterPro" id="IPR046561">
    <property type="entry name" value="DUF6716"/>
</dbReference>
<protein>
    <recommendedName>
        <fullName evidence="3">Glycosyltransferase involved in cell wall biosynthesis</fullName>
    </recommendedName>
</protein>
<comment type="caution">
    <text evidence="1">The sequence shown here is derived from an EMBL/GenBank/DDBJ whole genome shotgun (WGS) entry which is preliminary data.</text>
</comment>
<dbReference type="RefSeq" id="WP_106210995.1">
    <property type="nucleotide sequence ID" value="NZ_PVTL01000003.1"/>
</dbReference>
<dbReference type="EMBL" id="PVTL01000003">
    <property type="protein sequence ID" value="PRY68873.1"/>
    <property type="molecule type" value="Genomic_DNA"/>
</dbReference>
<evidence type="ECO:0008006" key="3">
    <source>
        <dbReference type="Google" id="ProtNLM"/>
    </source>
</evidence>
<dbReference type="Pfam" id="PF20471">
    <property type="entry name" value="DUF6716"/>
    <property type="match status" value="1"/>
</dbReference>